<evidence type="ECO:0000313" key="1">
    <source>
        <dbReference type="EMBL" id="KKL64300.1"/>
    </source>
</evidence>
<gene>
    <name evidence="1" type="ORF">LCGC14_2166390</name>
</gene>
<organism evidence="1">
    <name type="scientific">marine sediment metagenome</name>
    <dbReference type="NCBI Taxonomy" id="412755"/>
    <lineage>
        <taxon>unclassified sequences</taxon>
        <taxon>metagenomes</taxon>
        <taxon>ecological metagenomes</taxon>
    </lineage>
</organism>
<comment type="caution">
    <text evidence="1">The sequence shown here is derived from an EMBL/GenBank/DDBJ whole genome shotgun (WGS) entry which is preliminary data.</text>
</comment>
<protein>
    <submittedName>
        <fullName evidence="1">Uncharacterized protein</fullName>
    </submittedName>
</protein>
<sequence length="150" mass="17877">MAKNYQGFRNWKNISENVIKPLIVKFFKDQLKIDEFKTKNDSLNKKYNLWGFKGIAGAMFFNQLYNAENDKERLEKELRRHLLEPDDNNDAKLKIDVFSSYVKEVGENVELHYKSPAPKSTIFFLSYFWHIQAPDKYPIFYPKSREALKN</sequence>
<feature type="non-terminal residue" evidence="1">
    <location>
        <position position="150"/>
    </location>
</feature>
<dbReference type="AlphaFoldDB" id="A0A0F9G440"/>
<dbReference type="EMBL" id="LAZR01027887">
    <property type="protein sequence ID" value="KKL64300.1"/>
    <property type="molecule type" value="Genomic_DNA"/>
</dbReference>
<name>A0A0F9G440_9ZZZZ</name>
<proteinExistence type="predicted"/>
<accession>A0A0F9G440</accession>
<reference evidence="1" key="1">
    <citation type="journal article" date="2015" name="Nature">
        <title>Complex archaea that bridge the gap between prokaryotes and eukaryotes.</title>
        <authorList>
            <person name="Spang A."/>
            <person name="Saw J.H."/>
            <person name="Jorgensen S.L."/>
            <person name="Zaremba-Niedzwiedzka K."/>
            <person name="Martijn J."/>
            <person name="Lind A.E."/>
            <person name="van Eijk R."/>
            <person name="Schleper C."/>
            <person name="Guy L."/>
            <person name="Ettema T.J."/>
        </authorList>
    </citation>
    <scope>NUCLEOTIDE SEQUENCE</scope>
</reference>